<comment type="caution">
    <text evidence="10">The sequence shown here is derived from an EMBL/GenBank/DDBJ whole genome shotgun (WGS) entry which is preliminary data.</text>
</comment>
<evidence type="ECO:0000313" key="12">
    <source>
        <dbReference type="Proteomes" id="UP000285301"/>
    </source>
</evidence>
<feature type="disulfide bond" evidence="6">
    <location>
        <begin position="7"/>
        <end position="129"/>
    </location>
</feature>
<dbReference type="SMART" id="SM00701">
    <property type="entry name" value="PGRP"/>
    <property type="match status" value="1"/>
</dbReference>
<keyword evidence="3" id="KW-0732">Signal</keyword>
<organism evidence="10 12">
    <name type="scientific">Dinothrombium tinctorium</name>
    <dbReference type="NCBI Taxonomy" id="1965070"/>
    <lineage>
        <taxon>Eukaryota</taxon>
        <taxon>Metazoa</taxon>
        <taxon>Ecdysozoa</taxon>
        <taxon>Arthropoda</taxon>
        <taxon>Chelicerata</taxon>
        <taxon>Arachnida</taxon>
        <taxon>Acari</taxon>
        <taxon>Acariformes</taxon>
        <taxon>Trombidiformes</taxon>
        <taxon>Prostigmata</taxon>
        <taxon>Anystina</taxon>
        <taxon>Parasitengona</taxon>
        <taxon>Trombidioidea</taxon>
        <taxon>Trombidiidae</taxon>
        <taxon>Dinothrombium</taxon>
    </lineage>
</organism>
<evidence type="ECO:0000259" key="8">
    <source>
        <dbReference type="SMART" id="SM00701"/>
    </source>
</evidence>
<evidence type="ECO:0000256" key="3">
    <source>
        <dbReference type="ARBA" id="ARBA00022729"/>
    </source>
</evidence>
<dbReference type="InterPro" id="IPR006619">
    <property type="entry name" value="PGRP_domain_met/bac"/>
</dbReference>
<keyword evidence="5 6" id="KW-1015">Disulfide bond</keyword>
<dbReference type="InterPro" id="IPR036505">
    <property type="entry name" value="Amidase/PGRP_sf"/>
</dbReference>
<evidence type="ECO:0000256" key="1">
    <source>
        <dbReference type="ARBA" id="ARBA00007553"/>
    </source>
</evidence>
<dbReference type="SUPFAM" id="SSF55846">
    <property type="entry name" value="N-acetylmuramoyl-L-alanine amidase-like"/>
    <property type="match status" value="1"/>
</dbReference>
<evidence type="ECO:0000313" key="10">
    <source>
        <dbReference type="EMBL" id="RWS09120.1"/>
    </source>
</evidence>
<gene>
    <name evidence="9" type="ORF">B4U79_00574</name>
    <name evidence="10" type="ORF">B4U79_07750</name>
    <name evidence="11" type="ORF">B4U79_11675</name>
</gene>
<dbReference type="GO" id="GO:0042834">
    <property type="term" value="F:peptidoglycan binding"/>
    <property type="evidence" value="ECO:0007669"/>
    <property type="project" value="InterPro"/>
</dbReference>
<dbReference type="PANTHER" id="PTHR11022">
    <property type="entry name" value="PEPTIDOGLYCAN RECOGNITION PROTEIN"/>
    <property type="match status" value="1"/>
</dbReference>
<dbReference type="PANTHER" id="PTHR11022:SF41">
    <property type="entry name" value="PEPTIDOGLYCAN-RECOGNITION PROTEIN LC-RELATED"/>
    <property type="match status" value="1"/>
</dbReference>
<evidence type="ECO:0000256" key="6">
    <source>
        <dbReference type="PIRSR" id="PIRSR037945-1"/>
    </source>
</evidence>
<evidence type="ECO:0000256" key="2">
    <source>
        <dbReference type="ARBA" id="ARBA00022588"/>
    </source>
</evidence>
<dbReference type="EMBL" id="NCKU01001078">
    <property type="protein sequence ID" value="RWS13157.1"/>
    <property type="molecule type" value="Genomic_DNA"/>
</dbReference>
<dbReference type="InterPro" id="IPR015510">
    <property type="entry name" value="PGRP"/>
</dbReference>
<evidence type="ECO:0000259" key="7">
    <source>
        <dbReference type="SMART" id="SM00644"/>
    </source>
</evidence>
<feature type="domain" description="N-acetylmuramoyl-L-alanine amidase" evidence="7">
    <location>
        <begin position="18"/>
        <end position="155"/>
    </location>
</feature>
<keyword evidence="12" id="KW-1185">Reference proteome</keyword>
<dbReference type="STRING" id="1965070.A0A3S3NU11"/>
<name>A0A3S3NU11_9ACAR</name>
<dbReference type="EMBL" id="NCKU01002640">
    <property type="protein sequence ID" value="RWS09120.1"/>
    <property type="molecule type" value="Genomic_DNA"/>
</dbReference>
<accession>A0A3S3NU11</accession>
<keyword evidence="2" id="KW-0399">Innate immunity</keyword>
<dbReference type="Gene3D" id="3.40.80.10">
    <property type="entry name" value="Peptidoglycan recognition protein-like"/>
    <property type="match status" value="1"/>
</dbReference>
<dbReference type="GO" id="GO:0008270">
    <property type="term" value="F:zinc ion binding"/>
    <property type="evidence" value="ECO:0007669"/>
    <property type="project" value="InterPro"/>
</dbReference>
<dbReference type="GO" id="GO:0045087">
    <property type="term" value="P:innate immune response"/>
    <property type="evidence" value="ECO:0007669"/>
    <property type="project" value="UniProtKB-KW"/>
</dbReference>
<dbReference type="EMBL" id="NCKU01003151">
    <property type="protein sequence ID" value="RWS08071.1"/>
    <property type="molecule type" value="Genomic_DNA"/>
</dbReference>
<protein>
    <submittedName>
        <fullName evidence="10">Peptidoglycan recognition protein-like protein</fullName>
    </submittedName>
</protein>
<dbReference type="InterPro" id="IPR002502">
    <property type="entry name" value="Amidase_domain"/>
</dbReference>
<evidence type="ECO:0000313" key="11">
    <source>
        <dbReference type="EMBL" id="RWS13157.1"/>
    </source>
</evidence>
<dbReference type="GO" id="GO:0009253">
    <property type="term" value="P:peptidoglycan catabolic process"/>
    <property type="evidence" value="ECO:0007669"/>
    <property type="project" value="InterPro"/>
</dbReference>
<evidence type="ECO:0000256" key="5">
    <source>
        <dbReference type="ARBA" id="ARBA00023157"/>
    </source>
</evidence>
<reference evidence="10" key="2">
    <citation type="submission" date="2018-11" db="EMBL/GenBank/DDBJ databases">
        <title>Trombidioid mite genomics.</title>
        <authorList>
            <person name="Dong X."/>
        </authorList>
    </citation>
    <scope>NUCLEOTIDE SEQUENCE</scope>
    <source>
        <strain evidence="10">UoL-WK</strain>
    </source>
</reference>
<feature type="domain" description="Peptidoglycan recognition protein family" evidence="8">
    <location>
        <begin position="8"/>
        <end position="149"/>
    </location>
</feature>
<dbReference type="InterPro" id="IPR017331">
    <property type="entry name" value="Peptidoglycan_recognition"/>
</dbReference>
<sequence length="175" mass="19807">MEAVECCPRIISREEWNAREPRSVRRIPPVKHVFIHHTATGRCDSQVSCSASMRSIQNFHMDSNGWNDIGYNFLIGGDGNIYEGRGWNVEGAHTRGFNRNGIAISFIGNYQEQDAPSDMIEAAKKLIKCGVNKGYIVKKYQLHGHRDANPTLCPGNKLYKQISSWKNFVKGPLRK</sequence>
<feature type="disulfide bond" evidence="6">
    <location>
        <begin position="43"/>
        <end position="49"/>
    </location>
</feature>
<dbReference type="GO" id="GO:0008745">
    <property type="term" value="F:N-acetylmuramoyl-L-alanine amidase activity"/>
    <property type="evidence" value="ECO:0007669"/>
    <property type="project" value="InterPro"/>
</dbReference>
<evidence type="ECO:0000256" key="4">
    <source>
        <dbReference type="ARBA" id="ARBA00022859"/>
    </source>
</evidence>
<evidence type="ECO:0000313" key="9">
    <source>
        <dbReference type="EMBL" id="RWS08071.1"/>
    </source>
</evidence>
<dbReference type="FunFam" id="3.40.80.10:FF:000001">
    <property type="entry name" value="Peptidoglycan recognition protein 1"/>
    <property type="match status" value="1"/>
</dbReference>
<dbReference type="Pfam" id="PF01510">
    <property type="entry name" value="Amidase_2"/>
    <property type="match status" value="1"/>
</dbReference>
<reference evidence="10 12" key="1">
    <citation type="journal article" date="2018" name="Gigascience">
        <title>Genomes of trombidid mites reveal novel predicted allergens and laterally-transferred genes associated with secondary metabolism.</title>
        <authorList>
            <person name="Dong X."/>
            <person name="Chaisiri K."/>
            <person name="Xia D."/>
            <person name="Armstrong S.D."/>
            <person name="Fang Y."/>
            <person name="Donnelly M.J."/>
            <person name="Kadowaki T."/>
            <person name="McGarry J.W."/>
            <person name="Darby A.C."/>
            <person name="Makepeace B.L."/>
        </authorList>
    </citation>
    <scope>NUCLEOTIDE SEQUENCE [LARGE SCALE GENOMIC DNA]</scope>
    <source>
        <strain evidence="10">UoL-WK</strain>
    </source>
</reference>
<dbReference type="SMART" id="SM00644">
    <property type="entry name" value="Ami_2"/>
    <property type="match status" value="1"/>
</dbReference>
<proteinExistence type="inferred from homology"/>
<comment type="similarity">
    <text evidence="1">Belongs to the N-acetylmuramoyl-L-alanine amidase 2 family.</text>
</comment>
<dbReference type="PIRSF" id="PIRSF037945">
    <property type="entry name" value="PGRPs"/>
    <property type="match status" value="1"/>
</dbReference>
<dbReference type="OrthoDB" id="10001926at2759"/>
<dbReference type="CDD" id="cd06583">
    <property type="entry name" value="PGRP"/>
    <property type="match status" value="1"/>
</dbReference>
<keyword evidence="4" id="KW-0391">Immunity</keyword>
<dbReference type="Proteomes" id="UP000285301">
    <property type="component" value="Unassembled WGS sequence"/>
</dbReference>
<dbReference type="AlphaFoldDB" id="A0A3S3NU11"/>